<dbReference type="InterPro" id="IPR007380">
    <property type="entry name" value="DUF438"/>
</dbReference>
<dbReference type="InterPro" id="IPR035965">
    <property type="entry name" value="PAS-like_dom_sf"/>
</dbReference>
<dbReference type="PANTHER" id="PTHR39966">
    <property type="entry name" value="BLL2471 PROTEIN-RELATED"/>
    <property type="match status" value="1"/>
</dbReference>
<dbReference type="SUPFAM" id="SSF55785">
    <property type="entry name" value="PYP-like sensor domain (PAS domain)"/>
    <property type="match status" value="1"/>
</dbReference>
<dbReference type="Gene3D" id="1.20.120.520">
    <property type="entry name" value="nmb1532 protein domain like"/>
    <property type="match status" value="1"/>
</dbReference>
<name>A0A2J6X4L2_9BACT</name>
<gene>
    <name evidence="3" type="ORF">C0175_05580</name>
</gene>
<feature type="domain" description="DUF438" evidence="2">
    <location>
        <begin position="22"/>
        <end position="88"/>
    </location>
</feature>
<accession>A0A2J6X4L2</accession>
<dbReference type="InterPro" id="IPR012312">
    <property type="entry name" value="Hemerythrin-like"/>
</dbReference>
<evidence type="ECO:0000313" key="4">
    <source>
        <dbReference type="Proteomes" id="UP000236910"/>
    </source>
</evidence>
<dbReference type="PANTHER" id="PTHR39966:SF3">
    <property type="entry name" value="DUF438 DOMAIN-CONTAINING PROTEIN"/>
    <property type="match status" value="1"/>
</dbReference>
<evidence type="ECO:0000313" key="3">
    <source>
        <dbReference type="EMBL" id="PMP81383.1"/>
    </source>
</evidence>
<dbReference type="InterPro" id="IPR000014">
    <property type="entry name" value="PAS"/>
</dbReference>
<dbReference type="AlphaFoldDB" id="A0A2J6X4L2"/>
<dbReference type="Gene3D" id="3.30.450.20">
    <property type="entry name" value="PAS domain"/>
    <property type="match status" value="1"/>
</dbReference>
<dbReference type="Pfam" id="PF04282">
    <property type="entry name" value="DUF438"/>
    <property type="match status" value="1"/>
</dbReference>
<dbReference type="Pfam" id="PF13596">
    <property type="entry name" value="PAS_10"/>
    <property type="match status" value="1"/>
</dbReference>
<dbReference type="Pfam" id="PF01814">
    <property type="entry name" value="Hemerythrin"/>
    <property type="match status" value="1"/>
</dbReference>
<proteinExistence type="predicted"/>
<dbReference type="NCBIfam" id="TIGR00229">
    <property type="entry name" value="sensory_box"/>
    <property type="match status" value="1"/>
</dbReference>
<reference evidence="3 4" key="1">
    <citation type="submission" date="2018-01" db="EMBL/GenBank/DDBJ databases">
        <title>Metagenomic assembled genomes from two thermal pools in the Uzon Caldera, Kamchatka, Russia.</title>
        <authorList>
            <person name="Wilkins L."/>
            <person name="Ettinger C."/>
        </authorList>
    </citation>
    <scope>NUCLEOTIDE SEQUENCE [LARGE SCALE GENOMIC DNA]</scope>
    <source>
        <strain evidence="3">ARK-10</strain>
    </source>
</reference>
<evidence type="ECO:0000259" key="2">
    <source>
        <dbReference type="Pfam" id="PF04282"/>
    </source>
</evidence>
<sequence>MIKMSEFIQNNLSRVERLNLMRKLLIDMDKGLISPAEVKERFKKILENVHPAEIAIIENILIVQDHFPQEKIHRLCDVHIDIFRESLESQEINVQKSHPLYLLYDEHKKISEILGMVMKIASSIENNKNVDAVTKILEENLPVFDSLFDIENHMVREENALFPFLEKHDVVQPPQILWNEHDSLRVRLKDLRGYLNKASNLNNQEIDELPNLLKYIVDLKTSHIYKENKILFPTALDKLEEAEWDKVWEGMNEIGYAKYTDLSLVKETGKIYKKKEILEDRYIYLESGKFTLDELNALFETLPIEITFINKDDIVQFFNRGEKRVFVRTKAVLGRTVQNCHPPKSVHIVNKILEDFKSGKRNVAEFWINMQGRLIYIRYFAVRDSLGNYLGTLEVTQDVTDIKKLEGEKRIYSEE</sequence>
<dbReference type="EMBL" id="PNIX01000321">
    <property type="protein sequence ID" value="PMP81383.1"/>
    <property type="molecule type" value="Genomic_DNA"/>
</dbReference>
<dbReference type="GO" id="GO:0005886">
    <property type="term" value="C:plasma membrane"/>
    <property type="evidence" value="ECO:0007669"/>
    <property type="project" value="TreeGrafter"/>
</dbReference>
<comment type="caution">
    <text evidence="3">The sequence shown here is derived from an EMBL/GenBank/DDBJ whole genome shotgun (WGS) entry which is preliminary data.</text>
</comment>
<evidence type="ECO:0000259" key="1">
    <source>
        <dbReference type="Pfam" id="PF01814"/>
    </source>
</evidence>
<feature type="domain" description="Hemerythrin-like" evidence="1">
    <location>
        <begin position="98"/>
        <end position="235"/>
    </location>
</feature>
<protein>
    <submittedName>
        <fullName evidence="3">DUF438 domain-containing protein</fullName>
    </submittedName>
</protein>
<dbReference type="Proteomes" id="UP000236910">
    <property type="component" value="Unassembled WGS sequence"/>
</dbReference>
<organism evidence="3 4">
    <name type="scientific">Caldisericum exile</name>
    <dbReference type="NCBI Taxonomy" id="693075"/>
    <lineage>
        <taxon>Bacteria</taxon>
        <taxon>Pseudomonadati</taxon>
        <taxon>Caldisericota/Cryosericota group</taxon>
        <taxon>Caldisericota</taxon>
        <taxon>Caldisericia</taxon>
        <taxon>Caldisericales</taxon>
        <taxon>Caldisericaceae</taxon>
        <taxon>Caldisericum</taxon>
    </lineage>
</organism>